<sequence>MKWWRTSSHGDIGGNQGEEVSASQDGLELNNQSSSSSLDYLLKRLSTNSSYEAFSHSSKSLPLIINGGHPHDTHLSQMKSHPN</sequence>
<accession>A0ABS8S4R4</accession>
<dbReference type="Proteomes" id="UP000823775">
    <property type="component" value="Unassembled WGS sequence"/>
</dbReference>
<proteinExistence type="predicted"/>
<reference evidence="2 3" key="1">
    <citation type="journal article" date="2021" name="BMC Genomics">
        <title>Datura genome reveals duplications of psychoactive alkaloid biosynthetic genes and high mutation rate following tissue culture.</title>
        <authorList>
            <person name="Rajewski A."/>
            <person name="Carter-House D."/>
            <person name="Stajich J."/>
            <person name="Litt A."/>
        </authorList>
    </citation>
    <scope>NUCLEOTIDE SEQUENCE [LARGE SCALE GENOMIC DNA]</scope>
    <source>
        <strain evidence="2">AR-01</strain>
    </source>
</reference>
<name>A0ABS8S4R4_DATST</name>
<gene>
    <name evidence="2" type="ORF">HAX54_023137</name>
</gene>
<evidence type="ECO:0000256" key="1">
    <source>
        <dbReference type="SAM" id="MobiDB-lite"/>
    </source>
</evidence>
<keyword evidence="3" id="KW-1185">Reference proteome</keyword>
<evidence type="ECO:0000313" key="2">
    <source>
        <dbReference type="EMBL" id="MCD7453994.1"/>
    </source>
</evidence>
<feature type="region of interest" description="Disordered" evidence="1">
    <location>
        <begin position="1"/>
        <end position="34"/>
    </location>
</feature>
<protein>
    <submittedName>
        <fullName evidence="2">Uncharacterized protein</fullName>
    </submittedName>
</protein>
<organism evidence="2 3">
    <name type="scientific">Datura stramonium</name>
    <name type="common">Jimsonweed</name>
    <name type="synonym">Common thornapple</name>
    <dbReference type="NCBI Taxonomy" id="4076"/>
    <lineage>
        <taxon>Eukaryota</taxon>
        <taxon>Viridiplantae</taxon>
        <taxon>Streptophyta</taxon>
        <taxon>Embryophyta</taxon>
        <taxon>Tracheophyta</taxon>
        <taxon>Spermatophyta</taxon>
        <taxon>Magnoliopsida</taxon>
        <taxon>eudicotyledons</taxon>
        <taxon>Gunneridae</taxon>
        <taxon>Pentapetalae</taxon>
        <taxon>asterids</taxon>
        <taxon>lamiids</taxon>
        <taxon>Solanales</taxon>
        <taxon>Solanaceae</taxon>
        <taxon>Solanoideae</taxon>
        <taxon>Datureae</taxon>
        <taxon>Datura</taxon>
    </lineage>
</organism>
<evidence type="ECO:0000313" key="3">
    <source>
        <dbReference type="Proteomes" id="UP000823775"/>
    </source>
</evidence>
<dbReference type="EMBL" id="JACEIK010000280">
    <property type="protein sequence ID" value="MCD7453994.1"/>
    <property type="molecule type" value="Genomic_DNA"/>
</dbReference>
<feature type="region of interest" description="Disordered" evidence="1">
    <location>
        <begin position="61"/>
        <end position="83"/>
    </location>
</feature>
<comment type="caution">
    <text evidence="2">The sequence shown here is derived from an EMBL/GenBank/DDBJ whole genome shotgun (WGS) entry which is preliminary data.</text>
</comment>